<evidence type="ECO:0000313" key="2">
    <source>
        <dbReference type="Proteomes" id="UP000789759"/>
    </source>
</evidence>
<accession>A0A9N9F4W3</accession>
<sequence length="62" mass="7240">MIWKLTKEDKIISNNFTNLWYKNVNLISDSEIYTSEIDDETNSSNNESAVEIIEQLSKILDE</sequence>
<comment type="caution">
    <text evidence="1">The sequence shown here is derived from an EMBL/GenBank/DDBJ whole genome shotgun (WGS) entry which is preliminary data.</text>
</comment>
<gene>
    <name evidence="1" type="ORF">CPELLU_LOCUS2905</name>
</gene>
<reference evidence="1" key="1">
    <citation type="submission" date="2021-06" db="EMBL/GenBank/DDBJ databases">
        <authorList>
            <person name="Kallberg Y."/>
            <person name="Tangrot J."/>
            <person name="Rosling A."/>
        </authorList>
    </citation>
    <scope>NUCLEOTIDE SEQUENCE</scope>
    <source>
        <strain evidence="1">FL966</strain>
    </source>
</reference>
<evidence type="ECO:0000313" key="1">
    <source>
        <dbReference type="EMBL" id="CAG8510754.1"/>
    </source>
</evidence>
<dbReference type="Proteomes" id="UP000789759">
    <property type="component" value="Unassembled WGS sequence"/>
</dbReference>
<feature type="non-terminal residue" evidence="1">
    <location>
        <position position="62"/>
    </location>
</feature>
<dbReference type="AlphaFoldDB" id="A0A9N9F4W3"/>
<keyword evidence="2" id="KW-1185">Reference proteome</keyword>
<protein>
    <submittedName>
        <fullName evidence="1">9815_t:CDS:1</fullName>
    </submittedName>
</protein>
<name>A0A9N9F4W3_9GLOM</name>
<organism evidence="1 2">
    <name type="scientific">Cetraspora pellucida</name>
    <dbReference type="NCBI Taxonomy" id="1433469"/>
    <lineage>
        <taxon>Eukaryota</taxon>
        <taxon>Fungi</taxon>
        <taxon>Fungi incertae sedis</taxon>
        <taxon>Mucoromycota</taxon>
        <taxon>Glomeromycotina</taxon>
        <taxon>Glomeromycetes</taxon>
        <taxon>Diversisporales</taxon>
        <taxon>Gigasporaceae</taxon>
        <taxon>Cetraspora</taxon>
    </lineage>
</organism>
<dbReference type="EMBL" id="CAJVQA010001327">
    <property type="protein sequence ID" value="CAG8510754.1"/>
    <property type="molecule type" value="Genomic_DNA"/>
</dbReference>
<proteinExistence type="predicted"/>